<feature type="region of interest" description="Disordered" evidence="5">
    <location>
        <begin position="158"/>
        <end position="263"/>
    </location>
</feature>
<feature type="compositionally biased region" description="Low complexity" evidence="5">
    <location>
        <begin position="93"/>
        <end position="127"/>
    </location>
</feature>
<feature type="region of interest" description="Disordered" evidence="5">
    <location>
        <begin position="1226"/>
        <end position="1248"/>
    </location>
</feature>
<dbReference type="InterPro" id="IPR007941">
    <property type="entry name" value="DUF726"/>
</dbReference>
<feature type="region of interest" description="Disordered" evidence="5">
    <location>
        <begin position="329"/>
        <end position="363"/>
    </location>
</feature>
<evidence type="ECO:0000256" key="6">
    <source>
        <dbReference type="SAM" id="Phobius"/>
    </source>
</evidence>
<dbReference type="EMBL" id="CAICTM010000522">
    <property type="protein sequence ID" value="CAB9512184.1"/>
    <property type="molecule type" value="Genomic_DNA"/>
</dbReference>
<dbReference type="OrthoDB" id="45919at2759"/>
<feature type="compositionally biased region" description="Acidic residues" evidence="5">
    <location>
        <begin position="351"/>
        <end position="363"/>
    </location>
</feature>
<evidence type="ECO:0000256" key="2">
    <source>
        <dbReference type="ARBA" id="ARBA00022692"/>
    </source>
</evidence>
<comment type="caution">
    <text evidence="7">The sequence shown here is derived from an EMBL/GenBank/DDBJ whole genome shotgun (WGS) entry which is preliminary data.</text>
</comment>
<keyword evidence="4 6" id="KW-0472">Membrane</keyword>
<dbReference type="PANTHER" id="PTHR17920">
    <property type="entry name" value="TRANSMEMBRANE AND COILED-COIL DOMAIN-CONTAINING PROTEIN 4 TMCO4"/>
    <property type="match status" value="1"/>
</dbReference>
<accession>A0A9N8E1C1</accession>
<keyword evidence="3 6" id="KW-1133">Transmembrane helix</keyword>
<keyword evidence="8" id="KW-1185">Reference proteome</keyword>
<feature type="compositionally biased region" description="Basic residues" evidence="5">
    <location>
        <begin position="195"/>
        <end position="204"/>
    </location>
</feature>
<evidence type="ECO:0000256" key="4">
    <source>
        <dbReference type="ARBA" id="ARBA00023136"/>
    </source>
</evidence>
<feature type="compositionally biased region" description="Acidic residues" evidence="5">
    <location>
        <begin position="74"/>
        <end position="84"/>
    </location>
</feature>
<proteinExistence type="predicted"/>
<keyword evidence="2 6" id="KW-0812">Transmembrane</keyword>
<evidence type="ECO:0000256" key="5">
    <source>
        <dbReference type="SAM" id="MobiDB-lite"/>
    </source>
</evidence>
<feature type="compositionally biased region" description="Polar residues" evidence="5">
    <location>
        <begin position="1238"/>
        <end position="1248"/>
    </location>
</feature>
<feature type="transmembrane region" description="Helical" evidence="6">
    <location>
        <begin position="566"/>
        <end position="592"/>
    </location>
</feature>
<evidence type="ECO:0000256" key="3">
    <source>
        <dbReference type="ARBA" id="ARBA00022989"/>
    </source>
</evidence>
<reference evidence="7" key="1">
    <citation type="submission" date="2020-06" db="EMBL/GenBank/DDBJ databases">
        <authorList>
            <consortium name="Plant Systems Biology data submission"/>
        </authorList>
    </citation>
    <scope>NUCLEOTIDE SEQUENCE</scope>
    <source>
        <strain evidence="7">D6</strain>
    </source>
</reference>
<sequence>MEDLFTLDDEIEASETCSLGSEDKSHIEEHELPSMEDRKLFLTCLAAILTSSYKYDVMEDDGDTATTTQQQQILEEEEEADDCNQNDSEHPENNNNTQPENTKPSNETETTPTKQTQKQQKMTSMETLSSDEELDNAQEAAMRVDAAVTSSMRSANDVSMFLEEEEEDEVAVKKSKPKPTAQNNNNNSNNNTGPARRRWRRWGRGRNNNIQDTSMDSSHNVEDEEDDDDQSTHSNTSSNSNTNSIRQQQEQKQRRKRISKAQQKLQLAATRHYRRRYIIADQFLQASCDHLLLDKEISQQIYDETKPRLEALKTPRVVPAGSNLMVVSRRMSSKRWSSNVGSGDGSGGSDGSDDNGSDQDDAPEDVANAQEITAVDPRQKQMQQQYLKQHEWMTEYDPELLQHLPKLSPGAGYRCLCWLLFQHLLHATKRGYDARVRYAFKSLAVAVLIQDIERTLEYSGDHLMEWKIKNYTTWVSFATRKFEQIETAMAERLLKLANDAQQQQQDGEDNVIHVVDDSFETAPAQEVSLDDIEELGAGDEVQVVTVKKNKKKLSGAKKHLVRGLKIGGVGVVAGTLLAVTGGMAAPAIAGALTFLGMGAVAGTFMSLASTTAVVHIFGVAGGSLAAYKMRRRTAGLTEFTIVQSTSTTAKQDDTSESSQPDLLPQEKEQAKAQQPRIARWRDKAKAFKNRNSNNGNNSNNNNQQGEVDPTALPAKPELSRTICISGWLTDKQDFQRPWGISPTKPPASKLEKLQRFYRVYNPDLIPVCSNLLKRWKKEESTFWELLEDKYGCNPDTLFPLRFGPRYDASLTEMEVLVLDKLIVEIGKARGEEKKARHAHLPDHVQNFIATPSQKDRANGLVDHADDGSVLALDDKSIVSVVSEEMSAAAEEKEEAPSPGHFQRQCYASVFEQVAPSSSLENLIPPAHLATVWDFSSRYGGEVYSLHWETHMLMKLSQCFKEVALTTAASAGQQALKFMVANTLALAASVPIYLVQAMNSIDETWSVVVSRAEEAGKELARSLLVNNAGHRPVTLLGYSFGARVVFSCLKQLLVYQQEWEEYHEQKNSRAIGFAQQDEDGKSPSKREKKWMLEELEFDREPASVVEDVVVMGAPMYLSLSSWKACRQVVAGRFVNVYSRTDKILSLMFKYKQMMESFKPVCGNCTVAVPGVENIDISDLVSNHQEYVLKLGDILKRVRHGQPIRSSSNALDEVALIAEAQTFVKQQKKNAEAAKEDSSEPSNSATSKSR</sequence>
<dbReference type="GO" id="GO:0016020">
    <property type="term" value="C:membrane"/>
    <property type="evidence" value="ECO:0007669"/>
    <property type="project" value="UniProtKB-SubCell"/>
</dbReference>
<feature type="compositionally biased region" description="Low complexity" evidence="5">
    <location>
        <begin position="64"/>
        <end position="73"/>
    </location>
</feature>
<dbReference type="Proteomes" id="UP001153069">
    <property type="component" value="Unassembled WGS sequence"/>
</dbReference>
<feature type="compositionally biased region" description="Basic and acidic residues" evidence="5">
    <location>
        <begin position="1227"/>
        <end position="1236"/>
    </location>
</feature>
<dbReference type="PANTHER" id="PTHR17920:SF3">
    <property type="entry name" value="TRANSMEMBRANE AND COILED-COIL DOMAIN-CONTAINING PROTEIN 4"/>
    <property type="match status" value="1"/>
</dbReference>
<name>A0A9N8E1C1_9STRA</name>
<dbReference type="AlphaFoldDB" id="A0A9N8E1C1"/>
<feature type="compositionally biased region" description="Low complexity" evidence="5">
    <location>
        <begin position="232"/>
        <end position="250"/>
    </location>
</feature>
<feature type="transmembrane region" description="Helical" evidence="6">
    <location>
        <begin position="604"/>
        <end position="627"/>
    </location>
</feature>
<organism evidence="7 8">
    <name type="scientific">Seminavis robusta</name>
    <dbReference type="NCBI Taxonomy" id="568900"/>
    <lineage>
        <taxon>Eukaryota</taxon>
        <taxon>Sar</taxon>
        <taxon>Stramenopiles</taxon>
        <taxon>Ochrophyta</taxon>
        <taxon>Bacillariophyta</taxon>
        <taxon>Bacillariophyceae</taxon>
        <taxon>Bacillariophycidae</taxon>
        <taxon>Naviculales</taxon>
        <taxon>Naviculaceae</taxon>
        <taxon>Seminavis</taxon>
    </lineage>
</organism>
<protein>
    <submittedName>
        <fullName evidence="7">Transmembrane and coiled-coil domain-containing protein 4</fullName>
    </submittedName>
</protein>
<evidence type="ECO:0000256" key="1">
    <source>
        <dbReference type="ARBA" id="ARBA00004141"/>
    </source>
</evidence>
<feature type="region of interest" description="Disordered" evidence="5">
    <location>
        <begin position="644"/>
        <end position="712"/>
    </location>
</feature>
<dbReference type="Pfam" id="PF05277">
    <property type="entry name" value="DUF726"/>
    <property type="match status" value="3"/>
</dbReference>
<comment type="subcellular location">
    <subcellularLocation>
        <location evidence="1">Membrane</location>
        <topology evidence="1">Multi-pass membrane protein</topology>
    </subcellularLocation>
</comment>
<evidence type="ECO:0000313" key="7">
    <source>
        <dbReference type="EMBL" id="CAB9512184.1"/>
    </source>
</evidence>
<gene>
    <name evidence="7" type="ORF">SEMRO_523_G159700.1</name>
</gene>
<evidence type="ECO:0000313" key="8">
    <source>
        <dbReference type="Proteomes" id="UP001153069"/>
    </source>
</evidence>
<feature type="compositionally biased region" description="Low complexity" evidence="5">
    <location>
        <begin position="691"/>
        <end position="705"/>
    </location>
</feature>
<feature type="region of interest" description="Disordered" evidence="5">
    <location>
        <begin position="62"/>
        <end position="133"/>
    </location>
</feature>